<dbReference type="GO" id="GO:0051792">
    <property type="term" value="P:medium-chain fatty acid biosynthetic process"/>
    <property type="evidence" value="ECO:0007669"/>
    <property type="project" value="TreeGrafter"/>
</dbReference>
<dbReference type="InterPro" id="IPR050960">
    <property type="entry name" value="AB_hydrolase_4_sf"/>
</dbReference>
<dbReference type="GO" id="GO:0047372">
    <property type="term" value="F:monoacylglycerol lipase activity"/>
    <property type="evidence" value="ECO:0007669"/>
    <property type="project" value="TreeGrafter"/>
</dbReference>
<feature type="active site" description="Charge relay system" evidence="2">
    <location>
        <position position="182"/>
    </location>
</feature>
<dbReference type="PANTHER" id="PTHR10794">
    <property type="entry name" value="ABHYDROLASE DOMAIN-CONTAINING PROTEIN"/>
    <property type="match status" value="1"/>
</dbReference>
<dbReference type="PANTHER" id="PTHR10794:SF63">
    <property type="entry name" value="ALPHA_BETA HYDROLASE 1, ISOFORM A"/>
    <property type="match status" value="1"/>
</dbReference>
<evidence type="ECO:0000313" key="4">
    <source>
        <dbReference type="EMBL" id="RCI01992.1"/>
    </source>
</evidence>
<dbReference type="InterPro" id="IPR000073">
    <property type="entry name" value="AB_hydrolase_1"/>
</dbReference>
<dbReference type="Pfam" id="PF00561">
    <property type="entry name" value="Abhydrolase_1"/>
    <property type="match status" value="1"/>
</dbReference>
<name>A0A367KJG5_RHIST</name>
<protein>
    <recommendedName>
        <fullName evidence="3">AB hydrolase-1 domain-containing protein</fullName>
    </recommendedName>
</protein>
<dbReference type="GO" id="GO:0008126">
    <property type="term" value="F:acetylesterase activity"/>
    <property type="evidence" value="ECO:0007669"/>
    <property type="project" value="TreeGrafter"/>
</dbReference>
<dbReference type="EMBL" id="PJQM01001581">
    <property type="protein sequence ID" value="RCI01992.1"/>
    <property type="molecule type" value="Genomic_DNA"/>
</dbReference>
<evidence type="ECO:0000256" key="1">
    <source>
        <dbReference type="ARBA" id="ARBA00010884"/>
    </source>
</evidence>
<feature type="domain" description="AB hydrolase-1" evidence="3">
    <location>
        <begin position="99"/>
        <end position="221"/>
    </location>
</feature>
<sequence>MSRVKLFHKTETVDIKKGNKIISLVDYIKQTCPSLYGPGAIYHSTPYLLNGHLQTAYASYYNDAATVKGVTYERELLDTPDGGSIALDWTNPTTQEQVPTLVVLHGLTGGSHESYIRSLLQVLIQPPFQYRAVVLNSRGCANSEIKTPQMYNGAYTDDLRLALVHIQNKLGAHVPLVAIGFSLGSNILVKYLGEEGDKTPFKAAVSVANPFDFRGSMDRLEASYFGKTIYSPAMATNLKNVFSKHMNVLEKGGKIDKEQVMSARTIREFDDACTRRMFGYSTVNNYYRDASSCRFIEHVRVPLLCLNAIDDPIAHADCIPYDEIKCNPNVVLATTDQGGHIGWFEHVTRPTRWCVKPLAEFIVAMFQAYDIRENSIEGKEVDEQVENIQAQVVGAQVA</sequence>
<dbReference type="SUPFAM" id="SSF53474">
    <property type="entry name" value="alpha/beta-Hydrolases"/>
    <property type="match status" value="1"/>
</dbReference>
<dbReference type="Gene3D" id="3.40.50.1820">
    <property type="entry name" value="alpha/beta hydrolase"/>
    <property type="match status" value="1"/>
</dbReference>
<keyword evidence="5" id="KW-1185">Reference proteome</keyword>
<dbReference type="Proteomes" id="UP000253551">
    <property type="component" value="Unassembled WGS sequence"/>
</dbReference>
<dbReference type="InterPro" id="IPR012020">
    <property type="entry name" value="ABHD4"/>
</dbReference>
<dbReference type="OrthoDB" id="5954035at2759"/>
<organism evidence="4 5">
    <name type="scientific">Rhizopus stolonifer</name>
    <name type="common">Rhizopus nigricans</name>
    <dbReference type="NCBI Taxonomy" id="4846"/>
    <lineage>
        <taxon>Eukaryota</taxon>
        <taxon>Fungi</taxon>
        <taxon>Fungi incertae sedis</taxon>
        <taxon>Mucoromycota</taxon>
        <taxon>Mucoromycotina</taxon>
        <taxon>Mucoromycetes</taxon>
        <taxon>Mucorales</taxon>
        <taxon>Mucorineae</taxon>
        <taxon>Rhizopodaceae</taxon>
        <taxon>Rhizopus</taxon>
    </lineage>
</organism>
<feature type="active site" description="Charge relay system" evidence="2">
    <location>
        <position position="340"/>
    </location>
</feature>
<reference evidence="4 5" key="1">
    <citation type="journal article" date="2018" name="G3 (Bethesda)">
        <title>Phylogenetic and Phylogenomic Definition of Rhizopus Species.</title>
        <authorList>
            <person name="Gryganskyi A.P."/>
            <person name="Golan J."/>
            <person name="Dolatabadi S."/>
            <person name="Mondo S."/>
            <person name="Robb S."/>
            <person name="Idnurm A."/>
            <person name="Muszewska A."/>
            <person name="Steczkiewicz K."/>
            <person name="Masonjones S."/>
            <person name="Liao H.L."/>
            <person name="Gajdeczka M.T."/>
            <person name="Anike F."/>
            <person name="Vuek A."/>
            <person name="Anishchenko I.M."/>
            <person name="Voigt K."/>
            <person name="de Hoog G.S."/>
            <person name="Smith M.E."/>
            <person name="Heitman J."/>
            <person name="Vilgalys R."/>
            <person name="Stajich J.E."/>
        </authorList>
    </citation>
    <scope>NUCLEOTIDE SEQUENCE [LARGE SCALE GENOMIC DNA]</scope>
    <source>
        <strain evidence="4 5">LSU 92-RS-03</strain>
    </source>
</reference>
<dbReference type="InterPro" id="IPR029058">
    <property type="entry name" value="AB_hydrolase_fold"/>
</dbReference>
<gene>
    <name evidence="4" type="ORF">CU098_010285</name>
</gene>
<accession>A0A367KJG5</accession>
<dbReference type="AlphaFoldDB" id="A0A367KJG5"/>
<proteinExistence type="inferred from homology"/>
<evidence type="ECO:0000256" key="2">
    <source>
        <dbReference type="PIRSR" id="PIRSR005211-1"/>
    </source>
</evidence>
<comment type="similarity">
    <text evidence="1">Belongs to the AB hydrolase superfamily. AB hydrolase 4 family.</text>
</comment>
<feature type="active site" description="Charge relay system" evidence="2">
    <location>
        <position position="311"/>
    </location>
</feature>
<dbReference type="GO" id="GO:0051793">
    <property type="term" value="P:medium-chain fatty acid catabolic process"/>
    <property type="evidence" value="ECO:0007669"/>
    <property type="project" value="TreeGrafter"/>
</dbReference>
<dbReference type="PIRSF" id="PIRSF005211">
    <property type="entry name" value="Ab_hydro_YheT"/>
    <property type="match status" value="1"/>
</dbReference>
<comment type="caution">
    <text evidence="4">The sequence shown here is derived from an EMBL/GenBank/DDBJ whole genome shotgun (WGS) entry which is preliminary data.</text>
</comment>
<dbReference type="STRING" id="4846.A0A367KJG5"/>
<evidence type="ECO:0000259" key="3">
    <source>
        <dbReference type="Pfam" id="PF00561"/>
    </source>
</evidence>
<evidence type="ECO:0000313" key="5">
    <source>
        <dbReference type="Proteomes" id="UP000253551"/>
    </source>
</evidence>